<evidence type="ECO:0000313" key="3">
    <source>
        <dbReference type="Proteomes" id="UP000018144"/>
    </source>
</evidence>
<dbReference type="AlphaFoldDB" id="U4LRQ1"/>
<name>U4LRQ1_PYROM</name>
<protein>
    <submittedName>
        <fullName evidence="2">Uncharacterized protein</fullName>
    </submittedName>
</protein>
<keyword evidence="3" id="KW-1185">Reference proteome</keyword>
<sequence>MGIGAGSSNKNQILKIQSSLGHHWVWIVFFPRAAIKDDAKKPKKAKEKAEKEKKKRLKRLDKEATAFEAARKKRVEEAMEFQKRQNHTR</sequence>
<reference evidence="2 3" key="1">
    <citation type="journal article" date="2013" name="PLoS Genet.">
        <title>The genome and development-dependent transcriptomes of Pyronema confluens: a window into fungal evolution.</title>
        <authorList>
            <person name="Traeger S."/>
            <person name="Altegoer F."/>
            <person name="Freitag M."/>
            <person name="Gabaldon T."/>
            <person name="Kempken F."/>
            <person name="Kumar A."/>
            <person name="Marcet-Houben M."/>
            <person name="Poggeler S."/>
            <person name="Stajich J.E."/>
            <person name="Nowrousian M."/>
        </authorList>
    </citation>
    <scope>NUCLEOTIDE SEQUENCE [LARGE SCALE GENOMIC DNA]</scope>
    <source>
        <strain evidence="3">CBS 100304</strain>
        <tissue evidence="2">Vegetative mycelium</tissue>
    </source>
</reference>
<evidence type="ECO:0000256" key="1">
    <source>
        <dbReference type="SAM" id="MobiDB-lite"/>
    </source>
</evidence>
<dbReference type="Proteomes" id="UP000018144">
    <property type="component" value="Unassembled WGS sequence"/>
</dbReference>
<organism evidence="2 3">
    <name type="scientific">Pyronema omphalodes (strain CBS 100304)</name>
    <name type="common">Pyronema confluens</name>
    <dbReference type="NCBI Taxonomy" id="1076935"/>
    <lineage>
        <taxon>Eukaryota</taxon>
        <taxon>Fungi</taxon>
        <taxon>Dikarya</taxon>
        <taxon>Ascomycota</taxon>
        <taxon>Pezizomycotina</taxon>
        <taxon>Pezizomycetes</taxon>
        <taxon>Pezizales</taxon>
        <taxon>Pyronemataceae</taxon>
        <taxon>Pyronema</taxon>
    </lineage>
</organism>
<feature type="region of interest" description="Disordered" evidence="1">
    <location>
        <begin position="38"/>
        <end position="58"/>
    </location>
</feature>
<dbReference type="EMBL" id="HF936636">
    <property type="protein sequence ID" value="CCX34836.1"/>
    <property type="molecule type" value="Genomic_DNA"/>
</dbReference>
<proteinExistence type="predicted"/>
<gene>
    <name evidence="2" type="ORF">PCON_04354</name>
</gene>
<accession>U4LRQ1</accession>
<evidence type="ECO:0000313" key="2">
    <source>
        <dbReference type="EMBL" id="CCX34836.1"/>
    </source>
</evidence>